<evidence type="ECO:0000313" key="2">
    <source>
        <dbReference type="Proteomes" id="UP001060325"/>
    </source>
</evidence>
<protein>
    <recommendedName>
        <fullName evidence="3">Asparagine synthase (Glutamine-hydrolyzing)</fullName>
    </recommendedName>
</protein>
<keyword evidence="2" id="KW-1185">Reference proteome</keyword>
<dbReference type="RefSeq" id="WP_255178009.1">
    <property type="nucleotide sequence ID" value="NZ_CP101462.1"/>
</dbReference>
<gene>
    <name evidence="1" type="ORF">NMQ00_03815</name>
</gene>
<evidence type="ECO:0008006" key="3">
    <source>
        <dbReference type="Google" id="ProtNLM"/>
    </source>
</evidence>
<evidence type="ECO:0000313" key="1">
    <source>
        <dbReference type="EMBL" id="UTT43641.1"/>
    </source>
</evidence>
<proteinExistence type="predicted"/>
<dbReference type="Proteomes" id="UP001060325">
    <property type="component" value="Chromosome"/>
</dbReference>
<organism evidence="1 2">
    <name type="scientific">Exiguobacterium aurantiacum</name>
    <dbReference type="NCBI Taxonomy" id="33987"/>
    <lineage>
        <taxon>Bacteria</taxon>
        <taxon>Bacillati</taxon>
        <taxon>Bacillota</taxon>
        <taxon>Bacilli</taxon>
        <taxon>Bacillales</taxon>
        <taxon>Bacillales Family XII. Incertae Sedis</taxon>
        <taxon>Exiguobacterium</taxon>
    </lineage>
</organism>
<dbReference type="EMBL" id="CP101462">
    <property type="protein sequence ID" value="UTT43641.1"/>
    <property type="molecule type" value="Genomic_DNA"/>
</dbReference>
<reference evidence="1" key="1">
    <citation type="submission" date="2022-07" db="EMBL/GenBank/DDBJ databases">
        <title>Complete genome of CX2.</title>
        <authorList>
            <person name="Cao G."/>
        </authorList>
    </citation>
    <scope>NUCLEOTIDE SEQUENCE</scope>
    <source>
        <strain evidence="1">CX2</strain>
    </source>
</reference>
<name>A0ABY5FQ15_9BACL</name>
<accession>A0ABY5FQ15</accession>
<sequence length="426" mass="49353">MKDYVLIHDPCVPFDSVVENEVFLLGTAWHLHGKPVAEAMRFAYETSEAALLDELDFVAGRYVLFYRSRSNGSLQITQDALGLKSVFYSASSRCLSSHYSLLREITGRKEPFEEVLSLLKRRVTNNMIPGHFTPDRNIHMLTPNQAMDLTTFAWQRIFPREAYEPISVNEAVEAIDGAVNGLLRQVDQRLLVPITAGMDSRSTLALLRCEPHHQYFTYGKDAVKSLDNDMRTAREIARTFRLPHVTLLMRGEFGKMNDEKAFISSLRKVTIRRHSFEIAWHYYNHFDDDYLHIRSNGYEVARRYYRQAFSLPENWSVEGIARTFSRSAQADKDVLALSAQFIEQSRLADYHNYDPYDLYYWEHRMGTWHASLLLESDLAHDSFILINARHILKQLLHVPLEAQEQGLVQKRLIERYAPGLLEFGIN</sequence>